<reference evidence="1" key="2">
    <citation type="submission" date="2025-09" db="UniProtKB">
        <authorList>
            <consortium name="EnsemblPlants"/>
        </authorList>
    </citation>
    <scope>IDENTIFICATION</scope>
</reference>
<name>A0ACD5Z622_AVESA</name>
<evidence type="ECO:0000313" key="1">
    <source>
        <dbReference type="EnsemblPlants" id="AVESA.00010b.r2.6CG1110510.1.CDS"/>
    </source>
</evidence>
<protein>
    <submittedName>
        <fullName evidence="1">Uncharacterized protein</fullName>
    </submittedName>
</protein>
<reference evidence="1" key="1">
    <citation type="submission" date="2021-05" db="EMBL/GenBank/DDBJ databases">
        <authorList>
            <person name="Scholz U."/>
            <person name="Mascher M."/>
            <person name="Fiebig A."/>
        </authorList>
    </citation>
    <scope>NUCLEOTIDE SEQUENCE [LARGE SCALE GENOMIC DNA]</scope>
</reference>
<accession>A0ACD5Z622</accession>
<dbReference type="Proteomes" id="UP001732700">
    <property type="component" value="Chromosome 6C"/>
</dbReference>
<evidence type="ECO:0000313" key="2">
    <source>
        <dbReference type="Proteomes" id="UP001732700"/>
    </source>
</evidence>
<dbReference type="EnsemblPlants" id="AVESA.00010b.r2.6CG1110510.1">
    <property type="protein sequence ID" value="AVESA.00010b.r2.6CG1110510.1.CDS"/>
    <property type="gene ID" value="AVESA.00010b.r2.6CG1110510"/>
</dbReference>
<organism evidence="1 2">
    <name type="scientific">Avena sativa</name>
    <name type="common">Oat</name>
    <dbReference type="NCBI Taxonomy" id="4498"/>
    <lineage>
        <taxon>Eukaryota</taxon>
        <taxon>Viridiplantae</taxon>
        <taxon>Streptophyta</taxon>
        <taxon>Embryophyta</taxon>
        <taxon>Tracheophyta</taxon>
        <taxon>Spermatophyta</taxon>
        <taxon>Magnoliopsida</taxon>
        <taxon>Liliopsida</taxon>
        <taxon>Poales</taxon>
        <taxon>Poaceae</taxon>
        <taxon>BOP clade</taxon>
        <taxon>Pooideae</taxon>
        <taxon>Poodae</taxon>
        <taxon>Poeae</taxon>
        <taxon>Poeae Chloroplast Group 1 (Aveneae type)</taxon>
        <taxon>Aveninae</taxon>
        <taxon>Avena</taxon>
    </lineage>
</organism>
<proteinExistence type="predicted"/>
<sequence length="770" mass="87864">MENYPLVGRETEMNELRSYTAKARFSNSRVISVWGIAGIGKSSLVRNLYYDRVLHSRQFNVYRWVDVSRPFNLRDFSRSLLLDHHSEKDPIKECSELLRKNQCLVIIDDLQSKEEWDSIQAALLSSPSTSIIVVITTEASIATYCTNNEEQVFNVKGLEAAAAMDLFRKEVHRKEPSSPLNVHVDLELDELILNCGGLPKVIVALAALLATQTVTLMDNVRSLNRRFMHHLETNPEYNSLRGLFSWMHAYFRDCPDSLKPCIFYLSIFPRDCNIRRRRLVRRWIAEGYSRDNDEKSAEEQGEEFFSKLLDLSIIQKIHQLGTAFNKTRMVSCQVNGFIREYIVSRRMEENLVFELGPSCVLTTQRTGRHLIILRDWDRDEIVFESIDFSRLRSMTVFGKWESFFISKGMRLIRVLDLENASGIKDEDIEKIMKRLRRLKFLSLRGCSEIHNLPSSLGDLRQLQSLDVRHTSIITLPVNIGKLEKLKYIRAGANIHASKPPVSSSKLPQFRGCRRLVGVQVPREIGKLTALHTLGVVNISASGREAIVKGLKKLTQLRKLGVSGINANNSKEFFDATSGHVHLESVSVRLDKDNQGCLDGMYLPWENLQSLKLYGLQDNLPLLESHLNKLRKLDLEMATLAQSDIEFLAKLPKLCILRLRVKQLRDGKIHFYAEMSGEQLPTYEKVKILEIACSSSELQVTFGSKSMKNLELLKVDCSSASYRLIGLNYLSELKQVMLKGADEKIKAALEELLANHPRTPAVKLEELPRSS</sequence>
<keyword evidence="2" id="KW-1185">Reference proteome</keyword>